<evidence type="ECO:0008006" key="3">
    <source>
        <dbReference type="Google" id="ProtNLM"/>
    </source>
</evidence>
<organism evidence="1 2">
    <name type="scientific">Terrabacter tumescens</name>
    <dbReference type="NCBI Taxonomy" id="60443"/>
    <lineage>
        <taxon>Bacteria</taxon>
        <taxon>Bacillati</taxon>
        <taxon>Actinomycetota</taxon>
        <taxon>Actinomycetes</taxon>
        <taxon>Micrococcales</taxon>
        <taxon>Intrasporangiaceae</taxon>
        <taxon>Terrabacter</taxon>
    </lineage>
</organism>
<sequence length="175" mass="18604">MTGAQLLVTTVDAAWLPAGGDAEVWVGEDVPLPEPTIIVRLLLVRRPGGEPARFFCVRGPKGLDLPTRFLEPGTERADPPLGVARLLTHVLGGGARETSTRCIGFVRNVVGVRDAAYPHPTPWAHVPVLAVDGDPEPVVVGEWVDLAGAHGSLGTRHWWSIVEHHLGPAPADHGS</sequence>
<dbReference type="Proteomes" id="UP000623461">
    <property type="component" value="Unassembled WGS sequence"/>
</dbReference>
<keyword evidence="2" id="KW-1185">Reference proteome</keyword>
<dbReference type="EMBL" id="BMNZ01000003">
    <property type="protein sequence ID" value="GGM94531.1"/>
    <property type="molecule type" value="Genomic_DNA"/>
</dbReference>
<dbReference type="RefSeq" id="WP_052358283.1">
    <property type="nucleotide sequence ID" value="NZ_BMNZ01000003.1"/>
</dbReference>
<evidence type="ECO:0000313" key="1">
    <source>
        <dbReference type="EMBL" id="GGM94531.1"/>
    </source>
</evidence>
<comment type="caution">
    <text evidence="1">The sequence shown here is derived from an EMBL/GenBank/DDBJ whole genome shotgun (WGS) entry which is preliminary data.</text>
</comment>
<accession>A0ABQ2I041</accession>
<gene>
    <name evidence="1" type="ORF">GCM10009721_21060</name>
</gene>
<reference evidence="2" key="1">
    <citation type="journal article" date="2019" name="Int. J. Syst. Evol. Microbiol.">
        <title>The Global Catalogue of Microorganisms (GCM) 10K type strain sequencing project: providing services to taxonomists for standard genome sequencing and annotation.</title>
        <authorList>
            <consortium name="The Broad Institute Genomics Platform"/>
            <consortium name="The Broad Institute Genome Sequencing Center for Infectious Disease"/>
            <person name="Wu L."/>
            <person name="Ma J."/>
        </authorList>
    </citation>
    <scope>NUCLEOTIDE SEQUENCE [LARGE SCALE GENOMIC DNA]</scope>
    <source>
        <strain evidence="2">JCM 1365</strain>
    </source>
</reference>
<evidence type="ECO:0000313" key="2">
    <source>
        <dbReference type="Proteomes" id="UP000623461"/>
    </source>
</evidence>
<name>A0ABQ2I041_9MICO</name>
<proteinExistence type="predicted"/>
<protein>
    <recommendedName>
        <fullName evidence="3">NUDIX hydrolase</fullName>
    </recommendedName>
</protein>